<evidence type="ECO:0000313" key="2">
    <source>
        <dbReference type="Proteomes" id="UP001499978"/>
    </source>
</evidence>
<keyword evidence="2" id="KW-1185">Reference proteome</keyword>
<dbReference type="Proteomes" id="UP001499978">
    <property type="component" value="Unassembled WGS sequence"/>
</dbReference>
<dbReference type="Pfam" id="PF10936">
    <property type="entry name" value="DUF2617"/>
    <property type="match status" value="1"/>
</dbReference>
<proteinExistence type="predicted"/>
<comment type="caution">
    <text evidence="1">The sequence shown here is derived from an EMBL/GenBank/DDBJ whole genome shotgun (WGS) entry which is preliminary data.</text>
</comment>
<dbReference type="EMBL" id="BAAARY010000001">
    <property type="protein sequence ID" value="GAA2509729.1"/>
    <property type="molecule type" value="Genomic_DNA"/>
</dbReference>
<accession>A0ABN3MVD8</accession>
<dbReference type="InterPro" id="IPR024486">
    <property type="entry name" value="DUF2617"/>
</dbReference>
<evidence type="ECO:0000313" key="1">
    <source>
        <dbReference type="EMBL" id="GAA2509729.1"/>
    </source>
</evidence>
<organism evidence="1 2">
    <name type="scientific">Pilimelia columellifera subsp. columellifera</name>
    <dbReference type="NCBI Taxonomy" id="706583"/>
    <lineage>
        <taxon>Bacteria</taxon>
        <taxon>Bacillati</taxon>
        <taxon>Actinomycetota</taxon>
        <taxon>Actinomycetes</taxon>
        <taxon>Micromonosporales</taxon>
        <taxon>Micromonosporaceae</taxon>
        <taxon>Pilimelia</taxon>
    </lineage>
</organism>
<name>A0ABN3MVD8_9ACTN</name>
<gene>
    <name evidence="1" type="ORF">GCM10010201_00310</name>
</gene>
<reference evidence="1 2" key="1">
    <citation type="journal article" date="2019" name="Int. J. Syst. Evol. Microbiol.">
        <title>The Global Catalogue of Microorganisms (GCM) 10K type strain sequencing project: providing services to taxonomists for standard genome sequencing and annotation.</title>
        <authorList>
            <consortium name="The Broad Institute Genomics Platform"/>
            <consortium name="The Broad Institute Genome Sequencing Center for Infectious Disease"/>
            <person name="Wu L."/>
            <person name="Ma J."/>
        </authorList>
    </citation>
    <scope>NUCLEOTIDE SEQUENCE [LARGE SCALE GENOMIC DNA]</scope>
    <source>
        <strain evidence="1 2">JCM 3367</strain>
    </source>
</reference>
<dbReference type="RefSeq" id="WP_344166521.1">
    <property type="nucleotide sequence ID" value="NZ_BAAARY010000001.1"/>
</dbReference>
<sequence length="158" mass="16966">MLVSVQTAYADTSADKLSFALDEPLADALHVLDLPTVGLQLRLLGASHQVALPDGRIETVACLPGRPSRLPERAEAPGYRFVARVRLLSAGELSVEVAQLRRTLVSDPNALLGEFPGHPDAITAIQVEPLAGGPLRWRTWHAYPQSGELVTTATEASR</sequence>
<protein>
    <submittedName>
        <fullName evidence="1">DUF2617 family protein</fullName>
    </submittedName>
</protein>